<name>A0A1B8ZB35_9FLAO</name>
<reference evidence="2" key="1">
    <citation type="submission" date="2016-07" db="EMBL/GenBank/DDBJ databases">
        <authorList>
            <person name="Florea S."/>
            <person name="Webb J.S."/>
            <person name="Jaromczyk J."/>
            <person name="Schardl C.L."/>
        </authorList>
    </citation>
    <scope>NUCLEOTIDE SEQUENCE [LARGE SCALE GENOMIC DNA]</scope>
    <source>
        <strain evidence="2">CC-VM-7</strain>
    </source>
</reference>
<evidence type="ECO:0000313" key="2">
    <source>
        <dbReference type="Proteomes" id="UP000093432"/>
    </source>
</evidence>
<dbReference type="EMBL" id="MAYG01000031">
    <property type="protein sequence ID" value="OCA68717.1"/>
    <property type="molecule type" value="Genomic_DNA"/>
</dbReference>
<dbReference type="Proteomes" id="UP000093432">
    <property type="component" value="Unassembled WGS sequence"/>
</dbReference>
<organism evidence="1 2">
    <name type="scientific">Chryseobacterium arthrosphaerae</name>
    <dbReference type="NCBI Taxonomy" id="651561"/>
    <lineage>
        <taxon>Bacteria</taxon>
        <taxon>Pseudomonadati</taxon>
        <taxon>Bacteroidota</taxon>
        <taxon>Flavobacteriia</taxon>
        <taxon>Flavobacteriales</taxon>
        <taxon>Weeksellaceae</taxon>
        <taxon>Chryseobacterium group</taxon>
        <taxon>Chryseobacterium</taxon>
    </lineage>
</organism>
<proteinExistence type="predicted"/>
<gene>
    <name evidence="1" type="ORF">BBI00_21165</name>
</gene>
<comment type="caution">
    <text evidence="1">The sequence shown here is derived from an EMBL/GenBank/DDBJ whole genome shotgun (WGS) entry which is preliminary data.</text>
</comment>
<dbReference type="AlphaFoldDB" id="A0A1B8ZB35"/>
<accession>A0A1B8ZB35</accession>
<protein>
    <submittedName>
        <fullName evidence="1">Uncharacterized protein</fullName>
    </submittedName>
</protein>
<evidence type="ECO:0000313" key="1">
    <source>
        <dbReference type="EMBL" id="OCA68717.1"/>
    </source>
</evidence>
<sequence length="78" mass="9074">MAILLNFLNPFIEREIPLHRSLNDNLFYREIIHVILILIQKITLTAIEGFKGYFKIIAVTGNFSFLHTALSLCFNTDY</sequence>